<dbReference type="Pfam" id="PF06985">
    <property type="entry name" value="HET"/>
    <property type="match status" value="1"/>
</dbReference>
<dbReference type="GeneID" id="28846695"/>
<evidence type="ECO:0000313" key="3">
    <source>
        <dbReference type="EMBL" id="OAQ70753.1"/>
    </source>
</evidence>
<feature type="domain" description="Heterokaryon incompatibility" evidence="1">
    <location>
        <begin position="21"/>
        <end position="113"/>
    </location>
</feature>
<dbReference type="OrthoDB" id="4955925at2759"/>
<dbReference type="InterPro" id="IPR010730">
    <property type="entry name" value="HET"/>
</dbReference>
<sequence length="537" mass="60071">MRLINLKTLGLETFLAQPPPYVILSHTWGLDELTLQEFNGLESRQSAGLTKILNFCKTIQSQLSLSVEHCWIDTCCIDKTSSAELSEAINSMFRWYRQSHCCYAFLSDVEYDTADDTLGSDFEKSRWFTRGFTLQELLAPLDVFFFDVNWRYIGSKASLTERISAITRIPQHMLRDRTFELASVAQKMSWAAKRQTTRPEDVAYCLLGIFGVNMPLLYGEGSKAFTRLQEEILKGSEDQSIFAWDAFKMMFSQLESVGALAPSPEYFERSGNISALPFPVGGEASTSSKGISIRLPLEQGDSSDLALLSCLFDGDLGSRVAISVRQDPSDETFYAREALALKRVNVSSPDKLIASTKRITLGRGNRFIYPSSSGLRCLIRYSPGGTSGWRWKSSQPEGMSWIHARESQSLSLDVPRSSTSLFDALQVTHVFERHVPPLQGVCVGLELCLKGWQPDESWVNLVDLKSEKAEGDSLQGDADDYYSVLRVSASSASLDWGDISLTARVEHFYAYDAPMVMVTLEETWPVEDEAMQTSDLS</sequence>
<accession>A0A179G0B5</accession>
<dbReference type="Pfam" id="PF26640">
    <property type="entry name" value="DUF8212"/>
    <property type="match status" value="1"/>
</dbReference>
<reference evidence="3 4" key="1">
    <citation type="journal article" date="2016" name="PLoS Pathog.">
        <title>Biosynthesis of antibiotic leucinostatins in bio-control fungus Purpureocillium lilacinum and their inhibition on phytophthora revealed by genome mining.</title>
        <authorList>
            <person name="Wang G."/>
            <person name="Liu Z."/>
            <person name="Lin R."/>
            <person name="Li E."/>
            <person name="Mao Z."/>
            <person name="Ling J."/>
            <person name="Yang Y."/>
            <person name="Yin W.B."/>
            <person name="Xie B."/>
        </authorList>
    </citation>
    <scope>NUCLEOTIDE SEQUENCE [LARGE SCALE GENOMIC DNA]</scope>
    <source>
        <strain evidence="3">170</strain>
    </source>
</reference>
<dbReference type="AlphaFoldDB" id="A0A179G0B5"/>
<evidence type="ECO:0000259" key="1">
    <source>
        <dbReference type="Pfam" id="PF06985"/>
    </source>
</evidence>
<evidence type="ECO:0000313" key="4">
    <source>
        <dbReference type="Proteomes" id="UP000078397"/>
    </source>
</evidence>
<comment type="caution">
    <text evidence="3">The sequence shown here is derived from an EMBL/GenBank/DDBJ whole genome shotgun (WGS) entry which is preliminary data.</text>
</comment>
<dbReference type="KEGG" id="pchm:VFPPC_03167"/>
<dbReference type="PANTHER" id="PTHR10622:SF10">
    <property type="entry name" value="HET DOMAIN-CONTAINING PROTEIN"/>
    <property type="match status" value="1"/>
</dbReference>
<evidence type="ECO:0000259" key="2">
    <source>
        <dbReference type="Pfam" id="PF26640"/>
    </source>
</evidence>
<keyword evidence="4" id="KW-1185">Reference proteome</keyword>
<dbReference type="STRING" id="1380566.A0A179G0B5"/>
<dbReference type="PANTHER" id="PTHR10622">
    <property type="entry name" value="HET DOMAIN-CONTAINING PROTEIN"/>
    <property type="match status" value="1"/>
</dbReference>
<dbReference type="EMBL" id="LSBJ02000002">
    <property type="protein sequence ID" value="OAQ70753.1"/>
    <property type="molecule type" value="Genomic_DNA"/>
</dbReference>
<protein>
    <submittedName>
        <fullName evidence="3">Ankyrin repeat-containing protein</fullName>
    </submittedName>
</protein>
<dbReference type="RefSeq" id="XP_018147290.1">
    <property type="nucleotide sequence ID" value="XM_018282701.1"/>
</dbReference>
<dbReference type="Proteomes" id="UP000078397">
    <property type="component" value="Unassembled WGS sequence"/>
</dbReference>
<organism evidence="3 4">
    <name type="scientific">Pochonia chlamydosporia 170</name>
    <dbReference type="NCBI Taxonomy" id="1380566"/>
    <lineage>
        <taxon>Eukaryota</taxon>
        <taxon>Fungi</taxon>
        <taxon>Dikarya</taxon>
        <taxon>Ascomycota</taxon>
        <taxon>Pezizomycotina</taxon>
        <taxon>Sordariomycetes</taxon>
        <taxon>Hypocreomycetidae</taxon>
        <taxon>Hypocreales</taxon>
        <taxon>Clavicipitaceae</taxon>
        <taxon>Pochonia</taxon>
    </lineage>
</organism>
<dbReference type="InterPro" id="IPR058525">
    <property type="entry name" value="DUF8212"/>
</dbReference>
<feature type="domain" description="DUF8212" evidence="2">
    <location>
        <begin position="223"/>
        <end position="253"/>
    </location>
</feature>
<name>A0A179G0B5_METCM</name>
<gene>
    <name evidence="3" type="ORF">VFPPC_03167</name>
</gene>
<proteinExistence type="predicted"/>